<dbReference type="Pfam" id="PF12028">
    <property type="entry name" value="DUF3515"/>
    <property type="match status" value="1"/>
</dbReference>
<dbReference type="EMBL" id="QZVS01000097">
    <property type="protein sequence ID" value="RJT84713.1"/>
    <property type="molecule type" value="Genomic_DNA"/>
</dbReference>
<evidence type="ECO:0000313" key="3">
    <source>
        <dbReference type="Proteomes" id="UP000272015"/>
    </source>
</evidence>
<name>A0A3A5MA50_9MICO</name>
<organism evidence="2 3">
    <name type="scientific">Cryobacterium melibiosiphilum</name>
    <dbReference type="NCBI Taxonomy" id="995039"/>
    <lineage>
        <taxon>Bacteria</taxon>
        <taxon>Bacillati</taxon>
        <taxon>Actinomycetota</taxon>
        <taxon>Actinomycetes</taxon>
        <taxon>Micrococcales</taxon>
        <taxon>Microbacteriaceae</taxon>
        <taxon>Cryobacterium</taxon>
    </lineage>
</organism>
<protein>
    <submittedName>
        <fullName evidence="2">DUF3515 domain-containing protein</fullName>
    </submittedName>
</protein>
<keyword evidence="3" id="KW-1185">Reference proteome</keyword>
<accession>A0A3A5MA50</accession>
<reference evidence="2 3" key="1">
    <citation type="submission" date="2018-09" db="EMBL/GenBank/DDBJ databases">
        <title>Novel species of Cryobacterium.</title>
        <authorList>
            <person name="Liu Q."/>
            <person name="Xin Y.-H."/>
        </authorList>
    </citation>
    <scope>NUCLEOTIDE SEQUENCE [LARGE SCALE GENOMIC DNA]</scope>
    <source>
        <strain evidence="2 3">Hh39</strain>
    </source>
</reference>
<dbReference type="AlphaFoldDB" id="A0A3A5MA50"/>
<dbReference type="InterPro" id="IPR021903">
    <property type="entry name" value="DUF3515"/>
</dbReference>
<comment type="caution">
    <text evidence="2">The sequence shown here is derived from an EMBL/GenBank/DDBJ whole genome shotgun (WGS) entry which is preliminary data.</text>
</comment>
<dbReference type="Proteomes" id="UP000272015">
    <property type="component" value="Unassembled WGS sequence"/>
</dbReference>
<evidence type="ECO:0000313" key="2">
    <source>
        <dbReference type="EMBL" id="RJT84713.1"/>
    </source>
</evidence>
<proteinExistence type="predicted"/>
<evidence type="ECO:0000256" key="1">
    <source>
        <dbReference type="SAM" id="MobiDB-lite"/>
    </source>
</evidence>
<feature type="compositionally biased region" description="Basic residues" evidence="1">
    <location>
        <begin position="12"/>
        <end position="26"/>
    </location>
</feature>
<sequence length="183" mass="18913">MTPSSSPAPRHPLSRSRSGRRARTGRARSVGAAALVLAGVALLTGCTPSVPLDPAADAENPGCADLIVRLPDTVADQPSRETNAQATGAWGDPAAILLHCGVDVPGPTTLPCVTINGIDWIEDDSEAPLYRFTSYGREPATEIVIDSDRVAGSTALVDLSPAMEFIPATNGCLGAEDLDIPES</sequence>
<feature type="region of interest" description="Disordered" evidence="1">
    <location>
        <begin position="1"/>
        <end position="26"/>
    </location>
</feature>
<gene>
    <name evidence="2" type="ORF">D6T64_21430</name>
</gene>
<dbReference type="OrthoDB" id="4331648at2"/>
<dbReference type="RefSeq" id="WP_119976707.1">
    <property type="nucleotide sequence ID" value="NZ_JBHSQA010000002.1"/>
</dbReference>